<dbReference type="PANTHER" id="PTHR34980">
    <property type="entry name" value="INNER MEMBRANE PROTEIN-RELATED-RELATED"/>
    <property type="match status" value="1"/>
</dbReference>
<keyword evidence="1" id="KW-0472">Membrane</keyword>
<dbReference type="PANTHER" id="PTHR34980:SF2">
    <property type="entry name" value="INNER MEMBRANE PROTEIN YHAH-RELATED"/>
    <property type="match status" value="1"/>
</dbReference>
<organism evidence="2 3">
    <name type="scientific">Rossellomorea marisflavi</name>
    <dbReference type="NCBI Taxonomy" id="189381"/>
    <lineage>
        <taxon>Bacteria</taxon>
        <taxon>Bacillati</taxon>
        <taxon>Bacillota</taxon>
        <taxon>Bacilli</taxon>
        <taxon>Bacillales</taxon>
        <taxon>Bacillaceae</taxon>
        <taxon>Rossellomorea</taxon>
    </lineage>
</organism>
<comment type="caution">
    <text evidence="2">The sequence shown here is derived from an EMBL/GenBank/DDBJ whole genome shotgun (WGS) entry which is preliminary data.</text>
</comment>
<dbReference type="Pfam" id="PF05656">
    <property type="entry name" value="DUF805"/>
    <property type="match status" value="1"/>
</dbReference>
<name>A0A0M0GPT6_9BACI</name>
<keyword evidence="1" id="KW-0812">Transmembrane</keyword>
<sequence>MSWFLKGLKQYTDFSGRARRQEYWMFTLFSIIFGFVFYSVLLISLIIDSMGLGVFGILLAGIYYLAIFIPSLAVTVRRLHDMGRSGWWYFISFVPFAGGIILIVFCCLDSENGNNQWGSNPKNSDSMIEAI</sequence>
<dbReference type="GO" id="GO:0005886">
    <property type="term" value="C:plasma membrane"/>
    <property type="evidence" value="ECO:0007669"/>
    <property type="project" value="TreeGrafter"/>
</dbReference>
<evidence type="ECO:0000313" key="3">
    <source>
        <dbReference type="Proteomes" id="UP000037405"/>
    </source>
</evidence>
<dbReference type="EMBL" id="LGUE01000001">
    <property type="protein sequence ID" value="KON91864.1"/>
    <property type="molecule type" value="Genomic_DNA"/>
</dbReference>
<feature type="transmembrane region" description="Helical" evidence="1">
    <location>
        <begin position="23"/>
        <end position="47"/>
    </location>
</feature>
<dbReference type="PATRIC" id="fig|189381.12.peg.1157"/>
<dbReference type="OrthoDB" id="9812349at2"/>
<proteinExistence type="predicted"/>
<dbReference type="STRING" id="189381.GCA_900166615_03261"/>
<evidence type="ECO:0008006" key="4">
    <source>
        <dbReference type="Google" id="ProtNLM"/>
    </source>
</evidence>
<dbReference type="RefSeq" id="WP_053427059.1">
    <property type="nucleotide sequence ID" value="NZ_LGUE01000001.1"/>
</dbReference>
<dbReference type="Proteomes" id="UP000037405">
    <property type="component" value="Unassembled WGS sequence"/>
</dbReference>
<dbReference type="AlphaFoldDB" id="A0A0M0GPT6"/>
<feature type="transmembrane region" description="Helical" evidence="1">
    <location>
        <begin position="86"/>
        <end position="105"/>
    </location>
</feature>
<reference evidence="3" key="1">
    <citation type="submission" date="2015-07" db="EMBL/GenBank/DDBJ databases">
        <title>Fjat-14235 jcm11544.</title>
        <authorList>
            <person name="Liu B."/>
            <person name="Wang J."/>
            <person name="Zhu Y."/>
            <person name="Liu G."/>
            <person name="Chen Q."/>
            <person name="Chen Z."/>
            <person name="Lan J."/>
            <person name="Che J."/>
            <person name="Ge C."/>
            <person name="Shi H."/>
            <person name="Pan Z."/>
            <person name="Liu X."/>
        </authorList>
    </citation>
    <scope>NUCLEOTIDE SEQUENCE [LARGE SCALE GENOMIC DNA]</scope>
    <source>
        <strain evidence="3">JCM 11544</strain>
    </source>
</reference>
<evidence type="ECO:0000256" key="1">
    <source>
        <dbReference type="SAM" id="Phobius"/>
    </source>
</evidence>
<feature type="transmembrane region" description="Helical" evidence="1">
    <location>
        <begin position="53"/>
        <end position="74"/>
    </location>
</feature>
<dbReference type="InterPro" id="IPR008523">
    <property type="entry name" value="DUF805"/>
</dbReference>
<gene>
    <name evidence="2" type="ORF">AF331_05125</name>
</gene>
<accession>A0A0M0GPT6</accession>
<evidence type="ECO:0000313" key="2">
    <source>
        <dbReference type="EMBL" id="KON91864.1"/>
    </source>
</evidence>
<keyword evidence="1" id="KW-1133">Transmembrane helix</keyword>
<keyword evidence="3" id="KW-1185">Reference proteome</keyword>
<protein>
    <recommendedName>
        <fullName evidence="4">DUF805 domain-containing protein</fullName>
    </recommendedName>
</protein>